<keyword evidence="10" id="KW-1185">Reference proteome</keyword>
<dbReference type="AlphaFoldDB" id="A0A5M9JQ52"/>
<keyword evidence="2 7" id="KW-0812">Transmembrane</keyword>
<organism evidence="9 10">
    <name type="scientific">Monilinia fructicola</name>
    <name type="common">Brown rot fungus</name>
    <name type="synonym">Ciboria fructicola</name>
    <dbReference type="NCBI Taxonomy" id="38448"/>
    <lineage>
        <taxon>Eukaryota</taxon>
        <taxon>Fungi</taxon>
        <taxon>Dikarya</taxon>
        <taxon>Ascomycota</taxon>
        <taxon>Pezizomycotina</taxon>
        <taxon>Leotiomycetes</taxon>
        <taxon>Helotiales</taxon>
        <taxon>Sclerotiniaceae</taxon>
        <taxon>Monilinia</taxon>
    </lineage>
</organism>
<dbReference type="VEuPathDB" id="FungiDB:MFRU_031g00460"/>
<evidence type="ECO:0000256" key="5">
    <source>
        <dbReference type="ARBA" id="ARBA00038359"/>
    </source>
</evidence>
<dbReference type="GO" id="GO:0016020">
    <property type="term" value="C:membrane"/>
    <property type="evidence" value="ECO:0007669"/>
    <property type="project" value="UniProtKB-SubCell"/>
</dbReference>
<feature type="region of interest" description="Disordered" evidence="6">
    <location>
        <begin position="352"/>
        <end position="377"/>
    </location>
</feature>
<evidence type="ECO:0000256" key="2">
    <source>
        <dbReference type="ARBA" id="ARBA00022692"/>
    </source>
</evidence>
<comment type="subcellular location">
    <subcellularLocation>
        <location evidence="1">Membrane</location>
        <topology evidence="1">Multi-pass membrane protein</topology>
    </subcellularLocation>
</comment>
<proteinExistence type="inferred from homology"/>
<feature type="compositionally biased region" description="Low complexity" evidence="6">
    <location>
        <begin position="499"/>
        <end position="516"/>
    </location>
</feature>
<dbReference type="PANTHER" id="PTHR33048">
    <property type="entry name" value="PTH11-LIKE INTEGRAL MEMBRANE PROTEIN (AFU_ORTHOLOGUE AFUA_5G11245)"/>
    <property type="match status" value="1"/>
</dbReference>
<evidence type="ECO:0000256" key="7">
    <source>
        <dbReference type="SAM" id="Phobius"/>
    </source>
</evidence>
<dbReference type="InterPro" id="IPR049326">
    <property type="entry name" value="Rhodopsin_dom_fungi"/>
</dbReference>
<feature type="transmembrane region" description="Helical" evidence="7">
    <location>
        <begin position="52"/>
        <end position="75"/>
    </location>
</feature>
<protein>
    <recommendedName>
        <fullName evidence="8">Rhodopsin domain-containing protein</fullName>
    </recommendedName>
</protein>
<feature type="transmembrane region" description="Helical" evidence="7">
    <location>
        <begin position="219"/>
        <end position="237"/>
    </location>
</feature>
<dbReference type="InterPro" id="IPR052337">
    <property type="entry name" value="SAT4-like"/>
</dbReference>
<evidence type="ECO:0000259" key="8">
    <source>
        <dbReference type="Pfam" id="PF20684"/>
    </source>
</evidence>
<keyword evidence="4 7" id="KW-0472">Membrane</keyword>
<evidence type="ECO:0000256" key="3">
    <source>
        <dbReference type="ARBA" id="ARBA00022989"/>
    </source>
</evidence>
<accession>A0A5M9JQ52</accession>
<feature type="transmembrane region" description="Helical" evidence="7">
    <location>
        <begin position="95"/>
        <end position="118"/>
    </location>
</feature>
<dbReference type="EMBL" id="VICG01000007">
    <property type="protein sequence ID" value="KAA8570533.1"/>
    <property type="molecule type" value="Genomic_DNA"/>
</dbReference>
<feature type="region of interest" description="Disordered" evidence="6">
    <location>
        <begin position="473"/>
        <end position="522"/>
    </location>
</feature>
<feature type="compositionally biased region" description="Polar residues" evidence="6">
    <location>
        <begin position="421"/>
        <end position="440"/>
    </location>
</feature>
<sequence length="649" mass="72704">MTIYSSAPPARSFYDDKPTLLVCWWCTLFSAVIILFRVCGRYIRTEKLFKEDWLAFACLIPLFCRMALVHVILLFGTNNATIEDLSEDALYRRAIGSKLVLVSRIFYAATLWMLKLTISEFFKRLTINIWTRSHERTLIFIRWFLLVTFIAVIIADISECQPITHYWQVTPDPGAKCRQGYAQLLTMGTVNVLTDLLLVLFPVPIIIGSTMRIKRKIQLVLLFAGSLIPAGITLYRIPQIIDRHGIQQYRSLLASVEILFATAVANALILGSFVRDRGVKKQKWKFGSLTDTLDHTTSRRGTAARQWGSDEDLVRGLGLGVNPELRGDVESPPRPAPMAVAGNMPVRTHHFGPDESTDWRFPSDTSDETDFVKSPSSRHVSEDLTSMMSPRRVSFFDVGGLLDQESPRRLSSARTMDTEYTGESSTQGEGPVSTTWSYENGLSPAPPRRGSAALLQDIGGLLGSRTRAHRYSSTGYELETITQDRTVETPTSHPSQLGSKSKSNSNPNSNPQPQHESQSEARPIDELGRQQANLTLQESIPIHLHTLQPTVPTLRSFYTCNPLPLLSLSSSTFSISFPRLFPLSFTAYTIKHSLATSPLHQFTKLYIDIHICIHIHTQIHINIINIISSPLNFPSHTPQSTAPHRTGMT</sequence>
<dbReference type="PANTHER" id="PTHR33048:SF19">
    <property type="entry name" value="MEMBRANE PROTEIN PTH11-LIKE, PUTATIVE (AFU_ORTHOLOGUE AFUA_1G14080)-RELATED"/>
    <property type="match status" value="1"/>
</dbReference>
<feature type="compositionally biased region" description="Polar residues" evidence="6">
    <location>
        <begin position="473"/>
        <end position="498"/>
    </location>
</feature>
<reference evidence="9 10" key="1">
    <citation type="submission" date="2019-06" db="EMBL/GenBank/DDBJ databases">
        <title>Genome Sequence of the Brown Rot Fungal Pathogen Monilinia fructicola.</title>
        <authorList>
            <person name="De Miccolis Angelini R.M."/>
            <person name="Landi L."/>
            <person name="Abate D."/>
            <person name="Pollastro S."/>
            <person name="Romanazzi G."/>
            <person name="Faretra F."/>
        </authorList>
    </citation>
    <scope>NUCLEOTIDE SEQUENCE [LARGE SCALE GENOMIC DNA]</scope>
    <source>
        <strain evidence="9 10">Mfrc123</strain>
    </source>
</reference>
<dbReference type="Proteomes" id="UP000322873">
    <property type="component" value="Unassembled WGS sequence"/>
</dbReference>
<comment type="similarity">
    <text evidence="5">Belongs to the SAT4 family.</text>
</comment>
<feature type="transmembrane region" description="Helical" evidence="7">
    <location>
        <begin position="249"/>
        <end position="274"/>
    </location>
</feature>
<feature type="transmembrane region" description="Helical" evidence="7">
    <location>
        <begin position="19"/>
        <end position="40"/>
    </location>
</feature>
<evidence type="ECO:0000313" key="10">
    <source>
        <dbReference type="Proteomes" id="UP000322873"/>
    </source>
</evidence>
<dbReference type="Pfam" id="PF20684">
    <property type="entry name" value="Fung_rhodopsin"/>
    <property type="match status" value="1"/>
</dbReference>
<evidence type="ECO:0000256" key="4">
    <source>
        <dbReference type="ARBA" id="ARBA00023136"/>
    </source>
</evidence>
<evidence type="ECO:0000313" key="9">
    <source>
        <dbReference type="EMBL" id="KAA8570533.1"/>
    </source>
</evidence>
<feature type="transmembrane region" description="Helical" evidence="7">
    <location>
        <begin position="139"/>
        <end position="157"/>
    </location>
</feature>
<feature type="transmembrane region" description="Helical" evidence="7">
    <location>
        <begin position="181"/>
        <end position="207"/>
    </location>
</feature>
<evidence type="ECO:0000256" key="1">
    <source>
        <dbReference type="ARBA" id="ARBA00004141"/>
    </source>
</evidence>
<evidence type="ECO:0000256" key="6">
    <source>
        <dbReference type="SAM" id="MobiDB-lite"/>
    </source>
</evidence>
<name>A0A5M9JQ52_MONFR</name>
<keyword evidence="3 7" id="KW-1133">Transmembrane helix</keyword>
<feature type="domain" description="Rhodopsin" evidence="8">
    <location>
        <begin position="37"/>
        <end position="240"/>
    </location>
</feature>
<feature type="region of interest" description="Disordered" evidence="6">
    <location>
        <begin position="406"/>
        <end position="451"/>
    </location>
</feature>
<comment type="caution">
    <text evidence="9">The sequence shown here is derived from an EMBL/GenBank/DDBJ whole genome shotgun (WGS) entry which is preliminary data.</text>
</comment>
<gene>
    <name evidence="9" type="ORF">EYC84_002799</name>
</gene>